<sequence length="81" mass="9187">MQKLQTSEFDALVLCSGRVEESKKMISSQDSPSRHTFAVTTCRFTPSARRSTTLTFPPKRELEQLVVFSNKIASFLLKVFT</sequence>
<keyword evidence="2" id="KW-1185">Reference proteome</keyword>
<dbReference type="Proteomes" id="UP000784294">
    <property type="component" value="Unassembled WGS sequence"/>
</dbReference>
<dbReference type="AlphaFoldDB" id="A0A448XRS6"/>
<reference evidence="1" key="1">
    <citation type="submission" date="2018-11" db="EMBL/GenBank/DDBJ databases">
        <authorList>
            <consortium name="Pathogen Informatics"/>
        </authorList>
    </citation>
    <scope>NUCLEOTIDE SEQUENCE</scope>
</reference>
<accession>A0A448XRS6</accession>
<comment type="caution">
    <text evidence="1">The sequence shown here is derived from an EMBL/GenBank/DDBJ whole genome shotgun (WGS) entry which is preliminary data.</text>
</comment>
<evidence type="ECO:0000313" key="1">
    <source>
        <dbReference type="EMBL" id="VEL43312.1"/>
    </source>
</evidence>
<gene>
    <name evidence="1" type="ORF">PXEA_LOCUS36752</name>
</gene>
<name>A0A448XRS6_9PLAT</name>
<dbReference type="EMBL" id="CAAALY010280345">
    <property type="protein sequence ID" value="VEL43312.1"/>
    <property type="molecule type" value="Genomic_DNA"/>
</dbReference>
<evidence type="ECO:0000313" key="2">
    <source>
        <dbReference type="Proteomes" id="UP000784294"/>
    </source>
</evidence>
<proteinExistence type="predicted"/>
<organism evidence="1 2">
    <name type="scientific">Protopolystoma xenopodis</name>
    <dbReference type="NCBI Taxonomy" id="117903"/>
    <lineage>
        <taxon>Eukaryota</taxon>
        <taxon>Metazoa</taxon>
        <taxon>Spiralia</taxon>
        <taxon>Lophotrochozoa</taxon>
        <taxon>Platyhelminthes</taxon>
        <taxon>Monogenea</taxon>
        <taxon>Polyopisthocotylea</taxon>
        <taxon>Polystomatidea</taxon>
        <taxon>Polystomatidae</taxon>
        <taxon>Protopolystoma</taxon>
    </lineage>
</organism>
<protein>
    <submittedName>
        <fullName evidence="1">Uncharacterized protein</fullName>
    </submittedName>
</protein>